<reference evidence="3 4" key="1">
    <citation type="submission" date="2021-03" db="EMBL/GenBank/DDBJ databases">
        <title>Complete genome of Parasphingorhabdus_sp.JHSY0214.</title>
        <authorList>
            <person name="Yoo J.H."/>
            <person name="Bae J.W."/>
        </authorList>
    </citation>
    <scope>NUCLEOTIDE SEQUENCE [LARGE SCALE GENOMIC DNA]</scope>
    <source>
        <strain evidence="3 4">JHSY0214</strain>
    </source>
</reference>
<dbReference type="PROSITE" id="PS50943">
    <property type="entry name" value="HTH_CROC1"/>
    <property type="match status" value="1"/>
</dbReference>
<dbReference type="EMBL" id="CP071794">
    <property type="protein sequence ID" value="QTD57196.1"/>
    <property type="molecule type" value="Genomic_DNA"/>
</dbReference>
<dbReference type="Proteomes" id="UP000663923">
    <property type="component" value="Chromosome"/>
</dbReference>
<keyword evidence="4" id="KW-1185">Reference proteome</keyword>
<dbReference type="CDD" id="cd00093">
    <property type="entry name" value="HTH_XRE"/>
    <property type="match status" value="1"/>
</dbReference>
<sequence length="106" mass="11991">MGKTLGQKLSECRKQKGLSLDELAKIAATSKSYLWELENRDVRKPSAEKLTKIADALGTTAGYLMDDKSEPDEAQKQEAFFRKFSKLGEADQTRFQEMIDVWSKGK</sequence>
<keyword evidence="1" id="KW-0238">DNA-binding</keyword>
<accession>A0ABX7T6P2</accession>
<evidence type="ECO:0000313" key="3">
    <source>
        <dbReference type="EMBL" id="QTD57196.1"/>
    </source>
</evidence>
<dbReference type="RefSeq" id="WP_207989475.1">
    <property type="nucleotide sequence ID" value="NZ_CP071794.1"/>
</dbReference>
<dbReference type="Pfam" id="PF01381">
    <property type="entry name" value="HTH_3"/>
    <property type="match status" value="1"/>
</dbReference>
<dbReference type="SMART" id="SM00530">
    <property type="entry name" value="HTH_XRE"/>
    <property type="match status" value="1"/>
</dbReference>
<name>A0ABX7T6P2_9SPHN</name>
<dbReference type="PANTHER" id="PTHR46797:SF1">
    <property type="entry name" value="METHYLPHOSPHONATE SYNTHASE"/>
    <property type="match status" value="1"/>
</dbReference>
<evidence type="ECO:0000313" key="4">
    <source>
        <dbReference type="Proteomes" id="UP000663923"/>
    </source>
</evidence>
<dbReference type="Gene3D" id="1.10.260.40">
    <property type="entry name" value="lambda repressor-like DNA-binding domains"/>
    <property type="match status" value="1"/>
</dbReference>
<organism evidence="3 4">
    <name type="scientific">Parasphingorhabdus cellanae</name>
    <dbReference type="NCBI Taxonomy" id="2806553"/>
    <lineage>
        <taxon>Bacteria</taxon>
        <taxon>Pseudomonadati</taxon>
        <taxon>Pseudomonadota</taxon>
        <taxon>Alphaproteobacteria</taxon>
        <taxon>Sphingomonadales</taxon>
        <taxon>Sphingomonadaceae</taxon>
        <taxon>Parasphingorhabdus</taxon>
    </lineage>
</organism>
<dbReference type="InterPro" id="IPR010982">
    <property type="entry name" value="Lambda_DNA-bd_dom_sf"/>
</dbReference>
<proteinExistence type="predicted"/>
<dbReference type="InterPro" id="IPR050807">
    <property type="entry name" value="TransReg_Diox_bact_type"/>
</dbReference>
<evidence type="ECO:0000259" key="2">
    <source>
        <dbReference type="PROSITE" id="PS50943"/>
    </source>
</evidence>
<dbReference type="SUPFAM" id="SSF47413">
    <property type="entry name" value="lambda repressor-like DNA-binding domains"/>
    <property type="match status" value="1"/>
</dbReference>
<protein>
    <submittedName>
        <fullName evidence="3">Helix-turn-helix transcriptional regulator</fullName>
    </submittedName>
</protein>
<evidence type="ECO:0000256" key="1">
    <source>
        <dbReference type="ARBA" id="ARBA00023125"/>
    </source>
</evidence>
<dbReference type="PANTHER" id="PTHR46797">
    <property type="entry name" value="HTH-TYPE TRANSCRIPTIONAL REGULATOR"/>
    <property type="match status" value="1"/>
</dbReference>
<feature type="domain" description="HTH cro/C1-type" evidence="2">
    <location>
        <begin position="9"/>
        <end position="64"/>
    </location>
</feature>
<dbReference type="InterPro" id="IPR001387">
    <property type="entry name" value="Cro/C1-type_HTH"/>
</dbReference>
<gene>
    <name evidence="3" type="ORF">J4G78_06530</name>
</gene>